<dbReference type="Pfam" id="PF20469">
    <property type="entry name" value="OLD-like_TOPRIM"/>
    <property type="match status" value="1"/>
</dbReference>
<dbReference type="InterPro" id="IPR041685">
    <property type="entry name" value="AAA_GajA/Old/RecF-like"/>
</dbReference>
<dbReference type="EMBL" id="QRAV01000027">
    <property type="protein sequence ID" value="RDL13322.1"/>
    <property type="molecule type" value="Genomic_DNA"/>
</dbReference>
<dbReference type="AlphaFoldDB" id="A0A370S0P9"/>
<dbReference type="RefSeq" id="WP_258558346.1">
    <property type="nucleotide sequence ID" value="NZ_QRAV01000027.1"/>
</dbReference>
<dbReference type="Pfam" id="PF11398">
    <property type="entry name" value="DUF2813"/>
    <property type="match status" value="1"/>
</dbReference>
<dbReference type="Pfam" id="PF13175">
    <property type="entry name" value="AAA_15"/>
    <property type="match status" value="1"/>
</dbReference>
<accession>A0A370S0P9</accession>
<feature type="domain" description="Endonuclease GajA/Old nuclease/RecF-like AAA" evidence="1">
    <location>
        <begin position="264"/>
        <end position="366"/>
    </location>
</feature>
<evidence type="ECO:0000313" key="4">
    <source>
        <dbReference type="Proteomes" id="UP000255365"/>
    </source>
</evidence>
<evidence type="ECO:0000313" key="3">
    <source>
        <dbReference type="EMBL" id="RDL13322.1"/>
    </source>
</evidence>
<dbReference type="PANTHER" id="PTHR43581">
    <property type="entry name" value="ATP/GTP PHOSPHATASE"/>
    <property type="match status" value="1"/>
</dbReference>
<sequence length="627" mass="68115">MAILASSLPNCRKVIRDDSCEAEIRDPHARGSFMRLANLSIRNFRNFLSVDIPLAGNIVLLGENRVGKSNLLLAIRLVLDPALPDSLRQLRLSDFSDGSDLAANPQIEVHLDFADFDSDPMLVALLTDFRTSGNPTVARLSYVYRKKADVTGGLQSSEDCEFIVFGGGDESRSIPSRVRRRIAIDMLDALRDAEGQLASWRHSPLRPLLEDSFASVSRAELDSVANDLEAATAKMESIPSVKALESSLRSGILNLAGNAHDLNARLRFAPADPLRLIRSIAMFIDDGKRGIAEASLGSANVALIALKLAEFAWRRTKNERNYSLLCIEEPEAHLHPQLQRAVFEKLFNNPDAAQALIVTSHSPTLAAIAPLRSIVTLRRTSDGLSKAYSLAALPVTADELDDIERYLTATRSELLFARSVIFVEGDAEEALLPGFADALGYNLDQLGITVCNVAGVNFAPYVKLAGSLGLPFAVITDWDPLDGTKPPLGKARTVSIWDAYCAVAVGARQLTPENRTWCETADFDSFSKAWASFGIFLNDQTFEVAVANTPGLQGALLDILDEQGFGSVRSSRIKAWRTGTPVDPTQLLAMISDIGKGRLSAKLASKLTGFTPPDYITSAIKFLAPHV</sequence>
<dbReference type="InterPro" id="IPR051396">
    <property type="entry name" value="Bact_Antivir_Def_Nuclease"/>
</dbReference>
<dbReference type="InterPro" id="IPR034139">
    <property type="entry name" value="TOPRIM_OLD"/>
</dbReference>
<gene>
    <name evidence="3" type="ORF">DEU51_12711</name>
</gene>
<keyword evidence="3" id="KW-0540">Nuclease</keyword>
<dbReference type="Gene3D" id="3.40.50.300">
    <property type="entry name" value="P-loop containing nucleotide triphosphate hydrolases"/>
    <property type="match status" value="1"/>
</dbReference>
<dbReference type="InterPro" id="IPR022602">
    <property type="entry name" value="DUF2813"/>
</dbReference>
<keyword evidence="3" id="KW-0255">Endonuclease</keyword>
<dbReference type="PANTHER" id="PTHR43581:SF4">
    <property type="entry name" value="ATP_GTP PHOSPHATASE"/>
    <property type="match status" value="1"/>
</dbReference>
<reference evidence="3 4" key="1">
    <citation type="submission" date="2018-07" db="EMBL/GenBank/DDBJ databases">
        <title>Genome sequencing of rice bacterial endophytes.</title>
        <authorList>
            <person name="Venturi V."/>
        </authorList>
    </citation>
    <scope>NUCLEOTIDE SEQUENCE [LARGE SCALE GENOMIC DNA]</scope>
    <source>
        <strain evidence="3 4">E2333</strain>
    </source>
</reference>
<dbReference type="GO" id="GO:0004519">
    <property type="term" value="F:endonuclease activity"/>
    <property type="evidence" value="ECO:0007669"/>
    <property type="project" value="UniProtKB-KW"/>
</dbReference>
<evidence type="ECO:0000259" key="2">
    <source>
        <dbReference type="Pfam" id="PF20469"/>
    </source>
</evidence>
<feature type="domain" description="OLD protein-like TOPRIM" evidence="2">
    <location>
        <begin position="415"/>
        <end position="479"/>
    </location>
</feature>
<organism evidence="3 4">
    <name type="scientific">Pseudomonas jessenii</name>
    <dbReference type="NCBI Taxonomy" id="77298"/>
    <lineage>
        <taxon>Bacteria</taxon>
        <taxon>Pseudomonadati</taxon>
        <taxon>Pseudomonadota</taxon>
        <taxon>Gammaproteobacteria</taxon>
        <taxon>Pseudomonadales</taxon>
        <taxon>Pseudomonadaceae</taxon>
        <taxon>Pseudomonas</taxon>
    </lineage>
</organism>
<comment type="caution">
    <text evidence="3">The sequence shown here is derived from an EMBL/GenBank/DDBJ whole genome shotgun (WGS) entry which is preliminary data.</text>
</comment>
<protein>
    <submittedName>
        <fullName evidence="3">Putative ATP-dependent endonuclease of OLD family</fullName>
    </submittedName>
</protein>
<dbReference type="InterPro" id="IPR027417">
    <property type="entry name" value="P-loop_NTPase"/>
</dbReference>
<evidence type="ECO:0000259" key="1">
    <source>
        <dbReference type="Pfam" id="PF13175"/>
    </source>
</evidence>
<proteinExistence type="predicted"/>
<keyword evidence="3" id="KW-0378">Hydrolase</keyword>
<dbReference type="SUPFAM" id="SSF52540">
    <property type="entry name" value="P-loop containing nucleoside triphosphate hydrolases"/>
    <property type="match status" value="1"/>
</dbReference>
<name>A0A370S0P9_PSEJE</name>
<dbReference type="CDD" id="cd01026">
    <property type="entry name" value="TOPRIM_OLD"/>
    <property type="match status" value="1"/>
</dbReference>
<dbReference type="Proteomes" id="UP000255365">
    <property type="component" value="Unassembled WGS sequence"/>
</dbReference>